<gene>
    <name evidence="3" type="ORF">HK439_04900</name>
</gene>
<sequence>MTTSSEELIYELQNGIGRITLNRPQARNALTFDMYERLAEVCSTVPADGSVKAIIVTGAGDKAFAAGTDISQFRAFKTPSDALAYEERIDAVMTAVERCPVPTIAAIHGACTGGGAGIAAACDLRLTSKDLKFGFPIARTLGNCLSTSNLMRLVTLVGAGRTRELIFTARLIGADEASALGLVSEVLETQDALMTRAEELADQMATFAPLTLRATKEALRRLKEAQQSVLEDRDLIEMCYMSEDFREGLEAFLGKRRPDWKGR</sequence>
<dbReference type="Pfam" id="PF00378">
    <property type="entry name" value="ECH_1"/>
    <property type="match status" value="1"/>
</dbReference>
<dbReference type="GO" id="GO:0006635">
    <property type="term" value="P:fatty acid beta-oxidation"/>
    <property type="evidence" value="ECO:0007669"/>
    <property type="project" value="TreeGrafter"/>
</dbReference>
<dbReference type="InterPro" id="IPR001753">
    <property type="entry name" value="Enoyl-CoA_hydra/iso"/>
</dbReference>
<dbReference type="Proteomes" id="UP000598467">
    <property type="component" value="Unassembled WGS sequence"/>
</dbReference>
<dbReference type="GO" id="GO:0004300">
    <property type="term" value="F:enoyl-CoA hydratase activity"/>
    <property type="evidence" value="ECO:0007669"/>
    <property type="project" value="UniProtKB-EC"/>
</dbReference>
<protein>
    <submittedName>
        <fullName evidence="3">Enoyl-CoA hydratase</fullName>
        <ecNumber evidence="3">4.2.1.17</ecNumber>
    </submittedName>
</protein>
<comment type="caution">
    <text evidence="3">The sequence shown here is derived from an EMBL/GenBank/DDBJ whole genome shotgun (WGS) entry which is preliminary data.</text>
</comment>
<dbReference type="PANTHER" id="PTHR11941">
    <property type="entry name" value="ENOYL-COA HYDRATASE-RELATED"/>
    <property type="match status" value="1"/>
</dbReference>
<dbReference type="NCBIfam" id="NF004796">
    <property type="entry name" value="PRK06144.1"/>
    <property type="match status" value="1"/>
</dbReference>
<dbReference type="Gene3D" id="3.90.226.10">
    <property type="entry name" value="2-enoyl-CoA Hydratase, Chain A, domain 1"/>
    <property type="match status" value="1"/>
</dbReference>
<name>A0A926S3Q9_9HYPH</name>
<dbReference type="InterPro" id="IPR014748">
    <property type="entry name" value="Enoyl-CoA_hydra_C"/>
</dbReference>
<dbReference type="Gene3D" id="1.10.12.10">
    <property type="entry name" value="Lyase 2-enoyl-coa Hydratase, Chain A, domain 2"/>
    <property type="match status" value="1"/>
</dbReference>
<dbReference type="RefSeq" id="WP_190290269.1">
    <property type="nucleotide sequence ID" value="NZ_JABFCZ010000005.1"/>
</dbReference>
<comment type="similarity">
    <text evidence="1">Belongs to the enoyl-CoA hydratase/isomerase family.</text>
</comment>
<dbReference type="EMBL" id="JABFCZ010000005">
    <property type="protein sequence ID" value="MBD1545588.1"/>
    <property type="molecule type" value="Genomic_DNA"/>
</dbReference>
<keyword evidence="2 3" id="KW-0456">Lyase</keyword>
<evidence type="ECO:0000313" key="4">
    <source>
        <dbReference type="Proteomes" id="UP000598467"/>
    </source>
</evidence>
<dbReference type="EC" id="4.2.1.17" evidence="3"/>
<accession>A0A926S3Q9</accession>
<dbReference type="InterPro" id="IPR029045">
    <property type="entry name" value="ClpP/crotonase-like_dom_sf"/>
</dbReference>
<reference evidence="3" key="1">
    <citation type="submission" date="2020-05" db="EMBL/GenBank/DDBJ databases">
        <title>Identification of trans-AT polyketide cluster in two marine bacteria, producers of a novel glutaramide-containing polyketide sesbanimide D and analogs.</title>
        <authorList>
            <person name="Kacar D."/>
            <person name="Rodriguez P."/>
            <person name="Canedo L."/>
            <person name="Gonzalez E."/>
            <person name="Galan B."/>
            <person name="De La Calle F."/>
            <person name="Garcia J.L."/>
        </authorList>
    </citation>
    <scope>NUCLEOTIDE SEQUENCE</scope>
    <source>
        <strain evidence="3">PHM038</strain>
    </source>
</reference>
<evidence type="ECO:0000256" key="2">
    <source>
        <dbReference type="ARBA" id="ARBA00023239"/>
    </source>
</evidence>
<proteinExistence type="inferred from homology"/>
<dbReference type="PANTHER" id="PTHR11941:SF54">
    <property type="entry name" value="ENOYL-COA HYDRATASE, MITOCHONDRIAL"/>
    <property type="match status" value="1"/>
</dbReference>
<evidence type="ECO:0000256" key="1">
    <source>
        <dbReference type="ARBA" id="ARBA00005254"/>
    </source>
</evidence>
<evidence type="ECO:0000313" key="3">
    <source>
        <dbReference type="EMBL" id="MBD1545588.1"/>
    </source>
</evidence>
<organism evidence="3 4">
    <name type="scientific">Roseibium aggregatum</name>
    <dbReference type="NCBI Taxonomy" id="187304"/>
    <lineage>
        <taxon>Bacteria</taxon>
        <taxon>Pseudomonadati</taxon>
        <taxon>Pseudomonadota</taxon>
        <taxon>Alphaproteobacteria</taxon>
        <taxon>Hyphomicrobiales</taxon>
        <taxon>Stappiaceae</taxon>
        <taxon>Roseibium</taxon>
    </lineage>
</organism>
<dbReference type="AlphaFoldDB" id="A0A926S3Q9"/>
<dbReference type="SUPFAM" id="SSF52096">
    <property type="entry name" value="ClpP/crotonase"/>
    <property type="match status" value="1"/>
</dbReference>
<dbReference type="CDD" id="cd06558">
    <property type="entry name" value="crotonase-like"/>
    <property type="match status" value="1"/>
</dbReference>